<gene>
    <name evidence="1" type="ORF">SDC9_97714</name>
</gene>
<name>A0A645AE39_9ZZZZ</name>
<evidence type="ECO:0000313" key="1">
    <source>
        <dbReference type="EMBL" id="MPM50968.1"/>
    </source>
</evidence>
<reference evidence="1" key="1">
    <citation type="submission" date="2019-08" db="EMBL/GenBank/DDBJ databases">
        <authorList>
            <person name="Kucharzyk K."/>
            <person name="Murdoch R.W."/>
            <person name="Higgins S."/>
            <person name="Loffler F."/>
        </authorList>
    </citation>
    <scope>NUCLEOTIDE SEQUENCE</scope>
</reference>
<protein>
    <submittedName>
        <fullName evidence="1">Uncharacterized protein</fullName>
    </submittedName>
</protein>
<dbReference type="AlphaFoldDB" id="A0A645AE39"/>
<dbReference type="EMBL" id="VSSQ01013203">
    <property type="protein sequence ID" value="MPM50968.1"/>
    <property type="molecule type" value="Genomic_DNA"/>
</dbReference>
<comment type="caution">
    <text evidence="1">The sequence shown here is derived from an EMBL/GenBank/DDBJ whole genome shotgun (WGS) entry which is preliminary data.</text>
</comment>
<proteinExistence type="predicted"/>
<accession>A0A645AE39</accession>
<sequence>MRNLKTNETYKLTRLSFKGTKDETEQIINSIYEEIFDLPDHIKVTKRELRLLFNQCLATNKVKEAIEYVFVEIFTGGYLK</sequence>
<organism evidence="1">
    <name type="scientific">bioreactor metagenome</name>
    <dbReference type="NCBI Taxonomy" id="1076179"/>
    <lineage>
        <taxon>unclassified sequences</taxon>
        <taxon>metagenomes</taxon>
        <taxon>ecological metagenomes</taxon>
    </lineage>
</organism>